<accession>A0A9I9EGT3</accession>
<evidence type="ECO:0000313" key="3">
    <source>
        <dbReference type="EnsemblPlants" id="MELO3C033516.2.1"/>
    </source>
</evidence>
<feature type="transmembrane region" description="Helical" evidence="2">
    <location>
        <begin position="26"/>
        <end position="53"/>
    </location>
</feature>
<dbReference type="Gramene" id="MELO3C033516.2.1">
    <property type="protein sequence ID" value="MELO3C033516.2.1"/>
    <property type="gene ID" value="MELO3C033516.2"/>
</dbReference>
<evidence type="ECO:0000256" key="1">
    <source>
        <dbReference type="SAM" id="MobiDB-lite"/>
    </source>
</evidence>
<protein>
    <submittedName>
        <fullName evidence="3">Uncharacterized protein</fullName>
    </submittedName>
</protein>
<keyword evidence="2" id="KW-0472">Membrane</keyword>
<dbReference type="EnsemblPlants" id="MELO3C033516.2.1">
    <property type="protein sequence ID" value="MELO3C033516.2.1"/>
    <property type="gene ID" value="MELO3C033516.2"/>
</dbReference>
<sequence length="115" mass="13282">MTIFNTKDEITPHIRIKLLEYDFKQILHFALFCFPFAALCSPLHLTDFFALVIHFATLSTSLRSPLHLTIRYVSINLKDVLLMDKKKDIMESEPNEKCAKRASTHEASSSKKKIK</sequence>
<keyword evidence="2" id="KW-1133">Transmembrane helix</keyword>
<name>A0A9I9EGT3_CUCME</name>
<keyword evidence="2" id="KW-0812">Transmembrane</keyword>
<evidence type="ECO:0000256" key="2">
    <source>
        <dbReference type="SAM" id="Phobius"/>
    </source>
</evidence>
<dbReference type="AlphaFoldDB" id="A0A9I9EGT3"/>
<proteinExistence type="predicted"/>
<reference evidence="3" key="1">
    <citation type="submission" date="2023-03" db="UniProtKB">
        <authorList>
            <consortium name="EnsemblPlants"/>
        </authorList>
    </citation>
    <scope>IDENTIFICATION</scope>
</reference>
<organism evidence="3">
    <name type="scientific">Cucumis melo</name>
    <name type="common">Muskmelon</name>
    <dbReference type="NCBI Taxonomy" id="3656"/>
    <lineage>
        <taxon>Eukaryota</taxon>
        <taxon>Viridiplantae</taxon>
        <taxon>Streptophyta</taxon>
        <taxon>Embryophyta</taxon>
        <taxon>Tracheophyta</taxon>
        <taxon>Spermatophyta</taxon>
        <taxon>Magnoliopsida</taxon>
        <taxon>eudicotyledons</taxon>
        <taxon>Gunneridae</taxon>
        <taxon>Pentapetalae</taxon>
        <taxon>rosids</taxon>
        <taxon>fabids</taxon>
        <taxon>Cucurbitales</taxon>
        <taxon>Cucurbitaceae</taxon>
        <taxon>Benincaseae</taxon>
        <taxon>Cucumis</taxon>
    </lineage>
</organism>
<feature type="region of interest" description="Disordered" evidence="1">
    <location>
        <begin position="92"/>
        <end position="115"/>
    </location>
</feature>